<organism evidence="1 2">
    <name type="scientific">Acidovorax cavernicola</name>
    <dbReference type="NCBI Taxonomy" id="1675792"/>
    <lineage>
        <taxon>Bacteria</taxon>
        <taxon>Pseudomonadati</taxon>
        <taxon>Pseudomonadota</taxon>
        <taxon>Betaproteobacteria</taxon>
        <taxon>Burkholderiales</taxon>
        <taxon>Comamonadaceae</taxon>
        <taxon>Acidovorax</taxon>
    </lineage>
</organism>
<reference evidence="1 2" key="1">
    <citation type="submission" date="2018-09" db="EMBL/GenBank/DDBJ databases">
        <title>Acidovorax cavernicola nov. sp. isolated from Gruta de las Maravillas (Aracena, Spain).</title>
        <authorList>
            <person name="Jurado V."/>
            <person name="Gutierrez-Patricio S."/>
            <person name="Gonzalez-Pimentel J.L."/>
            <person name="Miller A.Z."/>
            <person name="Laiz L."/>
            <person name="Saiz-Jimenez C."/>
        </authorList>
    </citation>
    <scope>NUCLEOTIDE SEQUENCE [LARGE SCALE GENOMIC DNA]</scope>
    <source>
        <strain evidence="1 2">1011MAR4D40.2</strain>
    </source>
</reference>
<dbReference type="Proteomes" id="UP000265619">
    <property type="component" value="Unassembled WGS sequence"/>
</dbReference>
<protein>
    <submittedName>
        <fullName evidence="1">Uncharacterized protein</fullName>
    </submittedName>
</protein>
<evidence type="ECO:0000313" key="1">
    <source>
        <dbReference type="EMBL" id="RIX83216.1"/>
    </source>
</evidence>
<keyword evidence="2" id="KW-1185">Reference proteome</keyword>
<dbReference type="Gene3D" id="1.20.80.10">
    <property type="match status" value="1"/>
</dbReference>
<gene>
    <name evidence="1" type="ORF">D3H34_07210</name>
</gene>
<dbReference type="InterPro" id="IPR035984">
    <property type="entry name" value="Acyl-CoA-binding_sf"/>
</dbReference>
<dbReference type="InterPro" id="IPR014352">
    <property type="entry name" value="FERM/acyl-CoA-bd_prot_sf"/>
</dbReference>
<dbReference type="RefSeq" id="WP_119552759.1">
    <property type="nucleotide sequence ID" value="NZ_QXMN01000005.1"/>
</dbReference>
<dbReference type="GO" id="GO:0000062">
    <property type="term" value="F:fatty-acyl-CoA binding"/>
    <property type="evidence" value="ECO:0007669"/>
    <property type="project" value="InterPro"/>
</dbReference>
<dbReference type="EMBL" id="QXMN01000005">
    <property type="protein sequence ID" value="RIX83216.1"/>
    <property type="molecule type" value="Genomic_DNA"/>
</dbReference>
<accession>A0A9X8D784</accession>
<dbReference type="AlphaFoldDB" id="A0A9X8D784"/>
<name>A0A9X8D784_9BURK</name>
<evidence type="ECO:0000313" key="2">
    <source>
        <dbReference type="Proteomes" id="UP000265619"/>
    </source>
</evidence>
<sequence length="57" mass="6133">MLYKQVSAGDAHSRQLGAMGVVSWAKFNAWAARESTQCTQATAEHAKLVASLLAVDR</sequence>
<proteinExistence type="predicted"/>
<dbReference type="SUPFAM" id="SSF47027">
    <property type="entry name" value="Acyl-CoA binding protein"/>
    <property type="match status" value="1"/>
</dbReference>
<comment type="caution">
    <text evidence="1">The sequence shown here is derived from an EMBL/GenBank/DDBJ whole genome shotgun (WGS) entry which is preliminary data.</text>
</comment>